<dbReference type="SUPFAM" id="SSF56349">
    <property type="entry name" value="DNA breaking-rejoining enzymes"/>
    <property type="match status" value="1"/>
</dbReference>
<evidence type="ECO:0000313" key="9">
    <source>
        <dbReference type="Proteomes" id="UP001597351"/>
    </source>
</evidence>
<evidence type="ECO:0000313" key="8">
    <source>
        <dbReference type="EMBL" id="MFD1947728.1"/>
    </source>
</evidence>
<dbReference type="Pfam" id="PF00589">
    <property type="entry name" value="Phage_integrase"/>
    <property type="match status" value="1"/>
</dbReference>
<dbReference type="InterPro" id="IPR004107">
    <property type="entry name" value="Integrase_SAM-like_N"/>
</dbReference>
<evidence type="ECO:0000256" key="4">
    <source>
        <dbReference type="ARBA" id="ARBA00023172"/>
    </source>
</evidence>
<keyword evidence="2" id="KW-0229">DNA integration</keyword>
<dbReference type="InterPro" id="IPR013762">
    <property type="entry name" value="Integrase-like_cat_sf"/>
</dbReference>
<keyword evidence="9" id="KW-1185">Reference proteome</keyword>
<protein>
    <submittedName>
        <fullName evidence="8">Tyrosine-type recombinase/integrase</fullName>
    </submittedName>
</protein>
<dbReference type="InterPro" id="IPR011010">
    <property type="entry name" value="DNA_brk_join_enz"/>
</dbReference>
<evidence type="ECO:0000259" key="6">
    <source>
        <dbReference type="PROSITE" id="PS51898"/>
    </source>
</evidence>
<dbReference type="InterPro" id="IPR010998">
    <property type="entry name" value="Integrase_recombinase_N"/>
</dbReference>
<dbReference type="InterPro" id="IPR002104">
    <property type="entry name" value="Integrase_catalytic"/>
</dbReference>
<dbReference type="InterPro" id="IPR050808">
    <property type="entry name" value="Phage_Integrase"/>
</dbReference>
<keyword evidence="3 5" id="KW-0238">DNA-binding</keyword>
<proteinExistence type="inferred from homology"/>
<dbReference type="InterPro" id="IPR044068">
    <property type="entry name" value="CB"/>
</dbReference>
<dbReference type="Pfam" id="PF14659">
    <property type="entry name" value="Phage_int_SAM_3"/>
    <property type="match status" value="1"/>
</dbReference>
<dbReference type="PANTHER" id="PTHR30629:SF2">
    <property type="entry name" value="PROPHAGE INTEGRASE INTS-RELATED"/>
    <property type="match status" value="1"/>
</dbReference>
<evidence type="ECO:0000256" key="1">
    <source>
        <dbReference type="ARBA" id="ARBA00008857"/>
    </source>
</evidence>
<evidence type="ECO:0000256" key="2">
    <source>
        <dbReference type="ARBA" id="ARBA00022908"/>
    </source>
</evidence>
<dbReference type="PROSITE" id="PS51900">
    <property type="entry name" value="CB"/>
    <property type="match status" value="1"/>
</dbReference>
<name>A0ABW4TMN5_9ACTN</name>
<feature type="domain" description="Tyr recombinase" evidence="6">
    <location>
        <begin position="176"/>
        <end position="393"/>
    </location>
</feature>
<accession>A0ABW4TMN5</accession>
<reference evidence="9" key="1">
    <citation type="journal article" date="2019" name="Int. J. Syst. Evol. Microbiol.">
        <title>The Global Catalogue of Microorganisms (GCM) 10K type strain sequencing project: providing services to taxonomists for standard genome sequencing and annotation.</title>
        <authorList>
            <consortium name="The Broad Institute Genomics Platform"/>
            <consortium name="The Broad Institute Genome Sequencing Center for Infectious Disease"/>
            <person name="Wu L."/>
            <person name="Ma J."/>
        </authorList>
    </citation>
    <scope>NUCLEOTIDE SEQUENCE [LARGE SCALE GENOMIC DNA]</scope>
    <source>
        <strain evidence="9">CGMCC 1.12477</strain>
    </source>
</reference>
<dbReference type="Gene3D" id="1.10.443.10">
    <property type="entry name" value="Intergrase catalytic core"/>
    <property type="match status" value="1"/>
</dbReference>
<gene>
    <name evidence="8" type="ORF">ACFSDE_13090</name>
</gene>
<organism evidence="8 9">
    <name type="scientific">Nocardioides aestuarii</name>
    <dbReference type="NCBI Taxonomy" id="252231"/>
    <lineage>
        <taxon>Bacteria</taxon>
        <taxon>Bacillati</taxon>
        <taxon>Actinomycetota</taxon>
        <taxon>Actinomycetes</taxon>
        <taxon>Propionibacteriales</taxon>
        <taxon>Nocardioidaceae</taxon>
        <taxon>Nocardioides</taxon>
    </lineage>
</organism>
<evidence type="ECO:0000256" key="3">
    <source>
        <dbReference type="ARBA" id="ARBA00023125"/>
    </source>
</evidence>
<dbReference type="RefSeq" id="WP_343919081.1">
    <property type="nucleotide sequence ID" value="NZ_BAAAJT010000002.1"/>
</dbReference>
<evidence type="ECO:0000259" key="7">
    <source>
        <dbReference type="PROSITE" id="PS51900"/>
    </source>
</evidence>
<feature type="domain" description="Core-binding (CB)" evidence="7">
    <location>
        <begin position="73"/>
        <end position="155"/>
    </location>
</feature>
<dbReference type="EMBL" id="JBHUGD010000003">
    <property type="protein sequence ID" value="MFD1947728.1"/>
    <property type="molecule type" value="Genomic_DNA"/>
</dbReference>
<comment type="similarity">
    <text evidence="1">Belongs to the 'phage' integrase family.</text>
</comment>
<dbReference type="PANTHER" id="PTHR30629">
    <property type="entry name" value="PROPHAGE INTEGRASE"/>
    <property type="match status" value="1"/>
</dbReference>
<comment type="caution">
    <text evidence="8">The sequence shown here is derived from an EMBL/GenBank/DDBJ whole genome shotgun (WGS) entry which is preliminary data.</text>
</comment>
<keyword evidence="4" id="KW-0233">DNA recombination</keyword>
<dbReference type="CDD" id="cd01189">
    <property type="entry name" value="INT_ICEBs1_C_like"/>
    <property type="match status" value="1"/>
</dbReference>
<sequence length="406" mass="45622">MARPKKRRQYGTGSVHKRADGRWAGTIEAGLTASGTRRRLTVYGRTETECRDKLRERQRQVEAEGLPTTDGRTTVKKYAEHWLDARRTEVRNGPWSTDASAVKQWIVPTLGHKRLEDLTPADVRAVSTAQQKAGRSSSTRRRTHITLTAMLKAAMVDGHRVPARVLLVKAPEQAASTRDAMPAEHIEAVMRTAVEHLPHWSRWLVQVLYGQRPAEVLGLTDDALDFDRKVITIEWQLQALRYVDRADKSKGFVVRDGERVRHLVDAWHLTPPKTKKGFRVVPMLPIVEAALREWILVRGDSPHGLLWPAADGRPPRSSDDRDEWYALQATAGVGRPDGEPWSIYEARHGFATRLLEGDVDQKVVTELMGHSSIITSRGYQHVRTDQALLALERINADLVALPSSSA</sequence>
<dbReference type="PROSITE" id="PS51898">
    <property type="entry name" value="TYR_RECOMBINASE"/>
    <property type="match status" value="1"/>
</dbReference>
<evidence type="ECO:0000256" key="5">
    <source>
        <dbReference type="PROSITE-ProRule" id="PRU01248"/>
    </source>
</evidence>
<dbReference type="Proteomes" id="UP001597351">
    <property type="component" value="Unassembled WGS sequence"/>
</dbReference>
<dbReference type="Gene3D" id="1.10.150.130">
    <property type="match status" value="1"/>
</dbReference>